<evidence type="ECO:0000256" key="6">
    <source>
        <dbReference type="ARBA" id="ARBA00047942"/>
    </source>
</evidence>
<evidence type="ECO:0000256" key="1">
    <source>
        <dbReference type="ARBA" id="ARBA00006594"/>
    </source>
</evidence>
<evidence type="ECO:0000256" key="4">
    <source>
        <dbReference type="ARBA" id="ARBA00022679"/>
    </source>
</evidence>
<dbReference type="PROSITE" id="PS00092">
    <property type="entry name" value="N6_MTASE"/>
    <property type="match status" value="1"/>
</dbReference>
<dbReference type="InterPro" id="IPR001387">
    <property type="entry name" value="Cro/C1-type_HTH"/>
</dbReference>
<accession>A0A7H2BGQ8</accession>
<dbReference type="EMBL" id="CP061539">
    <property type="protein sequence ID" value="QNV38854.1"/>
    <property type="molecule type" value="Genomic_DNA"/>
</dbReference>
<gene>
    <name evidence="8" type="ORF">IDM49_05415</name>
</gene>
<dbReference type="PRINTS" id="PR00505">
    <property type="entry name" value="D12N6MTFRASE"/>
</dbReference>
<protein>
    <recommendedName>
        <fullName evidence="2">site-specific DNA-methyltransferase (adenine-specific)</fullName>
        <ecNumber evidence="2">2.1.1.72</ecNumber>
    </recommendedName>
</protein>
<dbReference type="GO" id="GO:0009307">
    <property type="term" value="P:DNA restriction-modification system"/>
    <property type="evidence" value="ECO:0007669"/>
    <property type="project" value="InterPro"/>
</dbReference>
<dbReference type="AlphaFoldDB" id="A0A7H2BGQ8"/>
<proteinExistence type="inferred from homology"/>
<name>A0A7H2BGQ8_9MICC</name>
<dbReference type="InterPro" id="IPR029063">
    <property type="entry name" value="SAM-dependent_MTases_sf"/>
</dbReference>
<dbReference type="EC" id="2.1.1.72" evidence="2"/>
<evidence type="ECO:0000313" key="9">
    <source>
        <dbReference type="Proteomes" id="UP000516404"/>
    </source>
</evidence>
<dbReference type="GO" id="GO:0032259">
    <property type="term" value="P:methylation"/>
    <property type="evidence" value="ECO:0007669"/>
    <property type="project" value="UniProtKB-KW"/>
</dbReference>
<dbReference type="GO" id="GO:0009007">
    <property type="term" value="F:site-specific DNA-methyltransferase (adenine-specific) activity"/>
    <property type="evidence" value="ECO:0007669"/>
    <property type="project" value="UniProtKB-EC"/>
</dbReference>
<dbReference type="SUPFAM" id="SSF53335">
    <property type="entry name" value="S-adenosyl-L-methionine-dependent methyltransferases"/>
    <property type="match status" value="1"/>
</dbReference>
<evidence type="ECO:0000259" key="7">
    <source>
        <dbReference type="Pfam" id="PF13443"/>
    </source>
</evidence>
<dbReference type="Pfam" id="PF02086">
    <property type="entry name" value="MethyltransfD12"/>
    <property type="match status" value="1"/>
</dbReference>
<sequence length="401" mass="46130">MLADRGYTFSDLAQDSGISEATLRGINKKPVEKWKISYVKALANLLENDISEAFSEILKVENYDEDLGKYNLESRRYIGSKAKLANWIVEKIQEETEGDSFLDLFGGTGIVTKSVLPFFEKVAINDFLYSNNIIYKAFFGPENYNYQKLLDIMQSFQSLKTRSVDDEYFSKSYGGKYFSFHDAEIIGEIRQSIENNKKINDREKSILIASLIYSADKVSNTVGHYEAYRKNQNIPDRFKFELIKPVDSENKEISIYREDANTLVRNTSADIVFVDPPYNSRQYSRFYHLLEVLTKWEKPQLTGVAMKPPVENISEYCKTSAPEAFDDLVKNISAKYIVVTYNNTYTSKSSSSQNKITQSQIIDSLNRVGTTKIYETDHKFFNAGKTEFANHKEFLFITKVK</sequence>
<keyword evidence="9" id="KW-1185">Reference proteome</keyword>
<dbReference type="Gene3D" id="3.40.50.150">
    <property type="entry name" value="Vaccinia Virus protein VP39"/>
    <property type="match status" value="1"/>
</dbReference>
<reference evidence="8 9" key="1">
    <citation type="submission" date="2020-09" db="EMBL/GenBank/DDBJ databases">
        <title>Investigation of environmental microbes.</title>
        <authorList>
            <person name="Ou Y."/>
            <person name="Kang Q."/>
        </authorList>
    </citation>
    <scope>NUCLEOTIDE SEQUENCE [LARGE SCALE GENOMIC DNA]</scope>
    <source>
        <strain evidence="8 9">KJZ-14</strain>
    </source>
</reference>
<dbReference type="Proteomes" id="UP000516404">
    <property type="component" value="Chromosome"/>
</dbReference>
<feature type="domain" description="HTH cro/C1-type" evidence="7">
    <location>
        <begin position="1"/>
        <end position="53"/>
    </location>
</feature>
<keyword evidence="4" id="KW-0808">Transferase</keyword>
<evidence type="ECO:0000256" key="5">
    <source>
        <dbReference type="ARBA" id="ARBA00022691"/>
    </source>
</evidence>
<dbReference type="GO" id="GO:0003676">
    <property type="term" value="F:nucleic acid binding"/>
    <property type="evidence" value="ECO:0007669"/>
    <property type="project" value="InterPro"/>
</dbReference>
<dbReference type="InterPro" id="IPR023095">
    <property type="entry name" value="Ade_MeTrfase_dom_2"/>
</dbReference>
<keyword evidence="3 8" id="KW-0489">Methyltransferase</keyword>
<dbReference type="Gene3D" id="1.10.1020.10">
    <property type="entry name" value="Adenine-specific Methyltransferase, Domain 2"/>
    <property type="match status" value="1"/>
</dbReference>
<dbReference type="InterPro" id="IPR002052">
    <property type="entry name" value="DNA_methylase_N6_adenine_CS"/>
</dbReference>
<dbReference type="InterPro" id="IPR012327">
    <property type="entry name" value="MeTrfase_D12"/>
</dbReference>
<keyword evidence="5" id="KW-0949">S-adenosyl-L-methionine</keyword>
<dbReference type="Pfam" id="PF13443">
    <property type="entry name" value="HTH_26"/>
    <property type="match status" value="1"/>
</dbReference>
<organism evidence="8 9">
    <name type="scientific">Rothia terrae</name>
    <dbReference type="NCBI Taxonomy" id="396015"/>
    <lineage>
        <taxon>Bacteria</taxon>
        <taxon>Bacillati</taxon>
        <taxon>Actinomycetota</taxon>
        <taxon>Actinomycetes</taxon>
        <taxon>Micrococcales</taxon>
        <taxon>Micrococcaceae</taxon>
        <taxon>Rothia</taxon>
    </lineage>
</organism>
<evidence type="ECO:0000256" key="3">
    <source>
        <dbReference type="ARBA" id="ARBA00022603"/>
    </source>
</evidence>
<comment type="similarity">
    <text evidence="1">Belongs to the N(4)/N(6)-methyltransferase family.</text>
</comment>
<evidence type="ECO:0000256" key="2">
    <source>
        <dbReference type="ARBA" id="ARBA00011900"/>
    </source>
</evidence>
<dbReference type="KEGG" id="rter:IDM49_05415"/>
<comment type="catalytic activity">
    <reaction evidence="6">
        <text>a 2'-deoxyadenosine in DNA + S-adenosyl-L-methionine = an N(6)-methyl-2'-deoxyadenosine in DNA + S-adenosyl-L-homocysteine + H(+)</text>
        <dbReference type="Rhea" id="RHEA:15197"/>
        <dbReference type="Rhea" id="RHEA-COMP:12418"/>
        <dbReference type="Rhea" id="RHEA-COMP:12419"/>
        <dbReference type="ChEBI" id="CHEBI:15378"/>
        <dbReference type="ChEBI" id="CHEBI:57856"/>
        <dbReference type="ChEBI" id="CHEBI:59789"/>
        <dbReference type="ChEBI" id="CHEBI:90615"/>
        <dbReference type="ChEBI" id="CHEBI:90616"/>
        <dbReference type="EC" id="2.1.1.72"/>
    </reaction>
</comment>
<evidence type="ECO:0000313" key="8">
    <source>
        <dbReference type="EMBL" id="QNV38854.1"/>
    </source>
</evidence>